<accession>A0ABN2SLM7</accession>
<dbReference type="EMBL" id="BAAAOH010000001">
    <property type="protein sequence ID" value="GAA1988931.1"/>
    <property type="molecule type" value="Genomic_DNA"/>
</dbReference>
<feature type="domain" description="Hemerythrin-like" evidence="1">
    <location>
        <begin position="21"/>
        <end position="152"/>
    </location>
</feature>
<dbReference type="CDD" id="cd12108">
    <property type="entry name" value="Hr-like"/>
    <property type="match status" value="1"/>
</dbReference>
<proteinExistence type="predicted"/>
<dbReference type="InterPro" id="IPR012312">
    <property type="entry name" value="Hemerythrin-like"/>
</dbReference>
<dbReference type="Pfam" id="PF01814">
    <property type="entry name" value="Hemerythrin"/>
    <property type="match status" value="1"/>
</dbReference>
<name>A0ABN2SLM7_9MICO</name>
<protein>
    <recommendedName>
        <fullName evidence="1">Hemerythrin-like domain-containing protein</fullName>
    </recommendedName>
</protein>
<evidence type="ECO:0000313" key="3">
    <source>
        <dbReference type="Proteomes" id="UP001500326"/>
    </source>
</evidence>
<evidence type="ECO:0000259" key="1">
    <source>
        <dbReference type="Pfam" id="PF01814"/>
    </source>
</evidence>
<keyword evidence="3" id="KW-1185">Reference proteome</keyword>
<gene>
    <name evidence="2" type="ORF">GCM10009777_24990</name>
</gene>
<dbReference type="Gene3D" id="1.20.120.520">
    <property type="entry name" value="nmb1532 protein domain like"/>
    <property type="match status" value="1"/>
</dbReference>
<reference evidence="2 3" key="1">
    <citation type="journal article" date="2019" name="Int. J. Syst. Evol. Microbiol.">
        <title>The Global Catalogue of Microorganisms (GCM) 10K type strain sequencing project: providing services to taxonomists for standard genome sequencing and annotation.</title>
        <authorList>
            <consortium name="The Broad Institute Genomics Platform"/>
            <consortium name="The Broad Institute Genome Sequencing Center for Infectious Disease"/>
            <person name="Wu L."/>
            <person name="Ma J."/>
        </authorList>
    </citation>
    <scope>NUCLEOTIDE SEQUENCE [LARGE SCALE GENOMIC DNA]</scope>
    <source>
        <strain evidence="2 3">JCM 14902</strain>
    </source>
</reference>
<comment type="caution">
    <text evidence="2">The sequence shown here is derived from an EMBL/GenBank/DDBJ whole genome shotgun (WGS) entry which is preliminary data.</text>
</comment>
<dbReference type="RefSeq" id="WP_344062608.1">
    <property type="nucleotide sequence ID" value="NZ_BAAAOH010000001.1"/>
</dbReference>
<organism evidence="2 3">
    <name type="scientific">Microbacterium pumilum</name>
    <dbReference type="NCBI Taxonomy" id="344165"/>
    <lineage>
        <taxon>Bacteria</taxon>
        <taxon>Bacillati</taxon>
        <taxon>Actinomycetota</taxon>
        <taxon>Actinomycetes</taxon>
        <taxon>Micrococcales</taxon>
        <taxon>Microbacteriaceae</taxon>
        <taxon>Microbacterium</taxon>
    </lineage>
</organism>
<sequence length="228" mass="25833">MSVPMPATGDQPPAKLCDANDLVLAHQSFRRLYALAPDAVRHADADDRRRIDSIAKNVALINDALHHHHRFEDDYLWDTLEGRRPACALHVAAMKRDHADVAHLLDDAPQLIEAWRRAPGPDTATALGDKLDDIARVLGAHLNAEEEHIVPVIEEVITATEWEEMGEVVQKTYHRSQIFMFYGLILEVMSPAERAELEKEVPLPIKVLYALVGRRQYARIMHDLRPTR</sequence>
<evidence type="ECO:0000313" key="2">
    <source>
        <dbReference type="EMBL" id="GAA1988931.1"/>
    </source>
</evidence>
<dbReference type="Proteomes" id="UP001500326">
    <property type="component" value="Unassembled WGS sequence"/>
</dbReference>